<dbReference type="AlphaFoldDB" id="A0A5J9TYJ1"/>
<evidence type="ECO:0000313" key="11">
    <source>
        <dbReference type="EMBL" id="TVU16472.1"/>
    </source>
</evidence>
<feature type="domain" description="C3H1-type" evidence="10">
    <location>
        <begin position="416"/>
        <end position="443"/>
    </location>
</feature>
<evidence type="ECO:0000256" key="4">
    <source>
        <dbReference type="ARBA" id="ARBA00022833"/>
    </source>
</evidence>
<dbReference type="Pfam" id="PF14608">
    <property type="entry name" value="zf-CCCH_2"/>
    <property type="match status" value="2"/>
</dbReference>
<dbReference type="GO" id="GO:0051252">
    <property type="term" value="P:regulation of RNA metabolic process"/>
    <property type="evidence" value="ECO:0007669"/>
    <property type="project" value="UniProtKB-ARBA"/>
</dbReference>
<dbReference type="InterPro" id="IPR004087">
    <property type="entry name" value="KH_dom"/>
</dbReference>
<dbReference type="Gene3D" id="3.30.1370.10">
    <property type="entry name" value="K Homology domain, type 1"/>
    <property type="match status" value="1"/>
</dbReference>
<dbReference type="PROSITE" id="PS50103">
    <property type="entry name" value="ZF_C3H1"/>
    <property type="match status" value="2"/>
</dbReference>
<comment type="caution">
    <text evidence="11">The sequence shown here is derived from an EMBL/GenBank/DDBJ whole genome shotgun (WGS) entry which is preliminary data.</text>
</comment>
<dbReference type="Pfam" id="PF00642">
    <property type="entry name" value="zf-CCCH"/>
    <property type="match status" value="1"/>
</dbReference>
<name>A0A5J9TYJ1_9POAL</name>
<dbReference type="Proteomes" id="UP000324897">
    <property type="component" value="Unassembled WGS sequence"/>
</dbReference>
<evidence type="ECO:0000313" key="12">
    <source>
        <dbReference type="Proteomes" id="UP000324897"/>
    </source>
</evidence>
<keyword evidence="2" id="KW-0677">Repeat</keyword>
<dbReference type="GO" id="GO:0008270">
    <property type="term" value="F:zinc ion binding"/>
    <property type="evidence" value="ECO:0007669"/>
    <property type="project" value="UniProtKB-KW"/>
</dbReference>
<feature type="region of interest" description="Disordered" evidence="9">
    <location>
        <begin position="292"/>
        <end position="314"/>
    </location>
</feature>
<dbReference type="GO" id="GO:0010468">
    <property type="term" value="P:regulation of gene expression"/>
    <property type="evidence" value="ECO:0007669"/>
    <property type="project" value="UniProtKB-ARBA"/>
</dbReference>
<evidence type="ECO:0000256" key="1">
    <source>
        <dbReference type="ARBA" id="ARBA00022723"/>
    </source>
</evidence>
<feature type="non-terminal residue" evidence="11">
    <location>
        <position position="1"/>
    </location>
</feature>
<organism evidence="11 12">
    <name type="scientific">Eragrostis curvula</name>
    <name type="common">weeping love grass</name>
    <dbReference type="NCBI Taxonomy" id="38414"/>
    <lineage>
        <taxon>Eukaryota</taxon>
        <taxon>Viridiplantae</taxon>
        <taxon>Streptophyta</taxon>
        <taxon>Embryophyta</taxon>
        <taxon>Tracheophyta</taxon>
        <taxon>Spermatophyta</taxon>
        <taxon>Magnoliopsida</taxon>
        <taxon>Liliopsida</taxon>
        <taxon>Poales</taxon>
        <taxon>Poaceae</taxon>
        <taxon>PACMAD clade</taxon>
        <taxon>Chloridoideae</taxon>
        <taxon>Eragrostideae</taxon>
        <taxon>Eragrostidinae</taxon>
        <taxon>Eragrostis</taxon>
    </lineage>
</organism>
<dbReference type="GO" id="GO:0003729">
    <property type="term" value="F:mRNA binding"/>
    <property type="evidence" value="ECO:0007669"/>
    <property type="project" value="InterPro"/>
</dbReference>
<dbReference type="InterPro" id="IPR036612">
    <property type="entry name" value="KH_dom_type_1_sf"/>
</dbReference>
<dbReference type="InterPro" id="IPR004088">
    <property type="entry name" value="KH_dom_type_1"/>
</dbReference>
<dbReference type="Gramene" id="TVU16472">
    <property type="protein sequence ID" value="TVU16472"/>
    <property type="gene ID" value="EJB05_40040"/>
</dbReference>
<keyword evidence="12" id="KW-1185">Reference proteome</keyword>
<keyword evidence="4 8" id="KW-0862">Zinc</keyword>
<evidence type="ECO:0000256" key="9">
    <source>
        <dbReference type="SAM" id="MobiDB-lite"/>
    </source>
</evidence>
<keyword evidence="5 7" id="KW-0694">RNA-binding</keyword>
<dbReference type="CDD" id="cd22464">
    <property type="entry name" value="KH-I_AtC3H36_like"/>
    <property type="match status" value="1"/>
</dbReference>
<dbReference type="EMBL" id="RWGY01000031">
    <property type="protein sequence ID" value="TVU16472.1"/>
    <property type="molecule type" value="Genomic_DNA"/>
</dbReference>
<sequence length="450" mass="48123">MAPLFHMDTLLPSSISPKISYILQSHDYPRVGRVFRALAKFRSLLLHALGKTRRGVLPWASSRGSKHAISYHARSSSTKRSKIADFMMSKPHYSSSAARAKELDASHAWSCYESAWNVVVPAPAAGVDGAGEYCGYLCWLEEETPDDEVLVVEEGEDGDGAGVNEIDRLAEKFIERCHAKFLLEKQESYRSTIGCPFGEGCHFSHFIPGGYPAVAKMLNLGSPAVSAPSRAPVNHAPVANSHPASTGKTRMCTKYNTAEGCKFGEKCHFAHGERELGKPAYMSHHEGPPMGGRFGGRPEPRQPSAMGPPAGSFGASATAKISVDASLAGGIIGKGGVNTKQISRVTGVKLSIRDHESDPNLKNIELEGNFDQIKQASNMVGELIATISANMPVKNPSGPTVPAGRGGGGGSGGRTNYKTKLCENFVKGTCTFGERCHFAHGESEQRRGPA</sequence>
<dbReference type="InterPro" id="IPR000571">
    <property type="entry name" value="Znf_CCCH"/>
</dbReference>
<dbReference type="Gene3D" id="4.10.1000.10">
    <property type="entry name" value="Zinc finger, CCCH-type"/>
    <property type="match status" value="2"/>
</dbReference>
<keyword evidence="3 8" id="KW-0863">Zinc-finger</keyword>
<proteinExistence type="predicted"/>
<gene>
    <name evidence="11" type="ORF">EJB05_40040</name>
</gene>
<feature type="compositionally biased region" description="Gly residues" evidence="9">
    <location>
        <begin position="404"/>
        <end position="413"/>
    </location>
</feature>
<dbReference type="InterPro" id="IPR045877">
    <property type="entry name" value="ZFP36-like"/>
</dbReference>
<keyword evidence="6" id="KW-0238">DNA-binding</keyword>
<dbReference type="SMART" id="SM00356">
    <property type="entry name" value="ZnF_C3H1"/>
    <property type="match status" value="2"/>
</dbReference>
<dbReference type="PANTHER" id="PTHR12547:SF184">
    <property type="entry name" value="CCCH-TYPE ZN-FINGER PROTEIN"/>
    <property type="match status" value="1"/>
</dbReference>
<evidence type="ECO:0000256" key="2">
    <source>
        <dbReference type="ARBA" id="ARBA00022737"/>
    </source>
</evidence>
<dbReference type="InterPro" id="IPR036855">
    <property type="entry name" value="Znf_CCCH_sf"/>
</dbReference>
<protein>
    <recommendedName>
        <fullName evidence="10">C3H1-type domain-containing protein</fullName>
    </recommendedName>
</protein>
<evidence type="ECO:0000256" key="8">
    <source>
        <dbReference type="PROSITE-ProRule" id="PRU00723"/>
    </source>
</evidence>
<feature type="region of interest" description="Disordered" evidence="9">
    <location>
        <begin position="395"/>
        <end position="414"/>
    </location>
</feature>
<evidence type="ECO:0000256" key="5">
    <source>
        <dbReference type="ARBA" id="ARBA00022884"/>
    </source>
</evidence>
<dbReference type="Pfam" id="PF00013">
    <property type="entry name" value="KH_1"/>
    <property type="match status" value="1"/>
</dbReference>
<reference evidence="11 12" key="1">
    <citation type="journal article" date="2019" name="Sci. Rep.">
        <title>A high-quality genome of Eragrostis curvula grass provides insights into Poaceae evolution and supports new strategies to enhance forage quality.</title>
        <authorList>
            <person name="Carballo J."/>
            <person name="Santos B.A.C.M."/>
            <person name="Zappacosta D."/>
            <person name="Garbus I."/>
            <person name="Selva J.P."/>
            <person name="Gallo C.A."/>
            <person name="Diaz A."/>
            <person name="Albertini E."/>
            <person name="Caccamo M."/>
            <person name="Echenique V."/>
        </authorList>
    </citation>
    <scope>NUCLEOTIDE SEQUENCE [LARGE SCALE GENOMIC DNA]</scope>
    <source>
        <strain evidence="12">cv. Victoria</strain>
        <tissue evidence="11">Leaf</tissue>
    </source>
</reference>
<dbReference type="PROSITE" id="PS50084">
    <property type="entry name" value="KH_TYPE_1"/>
    <property type="match status" value="1"/>
</dbReference>
<evidence type="ECO:0000256" key="7">
    <source>
        <dbReference type="PROSITE-ProRule" id="PRU00117"/>
    </source>
</evidence>
<feature type="zinc finger region" description="C3H1-type" evidence="8">
    <location>
        <begin position="416"/>
        <end position="443"/>
    </location>
</feature>
<dbReference type="GO" id="GO:0003677">
    <property type="term" value="F:DNA binding"/>
    <property type="evidence" value="ECO:0007669"/>
    <property type="project" value="UniProtKB-KW"/>
</dbReference>
<dbReference type="InterPro" id="IPR008480">
    <property type="entry name" value="DUF761_pln"/>
</dbReference>
<evidence type="ECO:0000256" key="6">
    <source>
        <dbReference type="ARBA" id="ARBA00023125"/>
    </source>
</evidence>
<dbReference type="FunFam" id="4.10.1000.10:FF:000003">
    <property type="entry name" value="Zinc finger CCCH domain-containing protein"/>
    <property type="match status" value="2"/>
</dbReference>
<dbReference type="Pfam" id="PF05553">
    <property type="entry name" value="DUF761"/>
    <property type="match status" value="1"/>
</dbReference>
<dbReference type="SMART" id="SM00322">
    <property type="entry name" value="KH"/>
    <property type="match status" value="1"/>
</dbReference>
<dbReference type="SUPFAM" id="SSF54791">
    <property type="entry name" value="Eukaryotic type KH-domain (KH-domain type I)"/>
    <property type="match status" value="1"/>
</dbReference>
<dbReference type="FunFam" id="3.30.1370.10:FF:000069">
    <property type="entry name" value="Zinc finger CCCH domain-containing protein 52"/>
    <property type="match status" value="1"/>
</dbReference>
<keyword evidence="1 8" id="KW-0479">Metal-binding</keyword>
<dbReference type="OrthoDB" id="410307at2759"/>
<dbReference type="PANTHER" id="PTHR12547">
    <property type="entry name" value="CCCH ZINC FINGER/TIS11-RELATED"/>
    <property type="match status" value="1"/>
</dbReference>
<feature type="domain" description="C3H1-type" evidence="10">
    <location>
        <begin position="246"/>
        <end position="274"/>
    </location>
</feature>
<feature type="zinc finger region" description="C3H1-type" evidence="8">
    <location>
        <begin position="246"/>
        <end position="274"/>
    </location>
</feature>
<dbReference type="SUPFAM" id="SSF90229">
    <property type="entry name" value="CCCH zinc finger"/>
    <property type="match status" value="2"/>
</dbReference>
<accession>A0A5J9TYJ1</accession>
<evidence type="ECO:0000256" key="3">
    <source>
        <dbReference type="ARBA" id="ARBA00022771"/>
    </source>
</evidence>
<evidence type="ECO:0000259" key="10">
    <source>
        <dbReference type="PROSITE" id="PS50103"/>
    </source>
</evidence>